<keyword evidence="3" id="KW-1185">Reference proteome</keyword>
<evidence type="ECO:0000313" key="2">
    <source>
        <dbReference type="EMBL" id="MBM7658607.1"/>
    </source>
</evidence>
<sequence length="37" mass="4187">MISRLGMDERFNSPCEHHSFENDDPSESLKSATAFLS</sequence>
<reference evidence="2 3" key="1">
    <citation type="submission" date="2021-01" db="EMBL/GenBank/DDBJ databases">
        <title>Genomic Encyclopedia of Type Strains, Phase IV (KMG-IV): sequencing the most valuable type-strain genomes for metagenomic binning, comparative biology and taxonomic classification.</title>
        <authorList>
            <person name="Goeker M."/>
        </authorList>
    </citation>
    <scope>NUCLEOTIDE SEQUENCE [LARGE SCALE GENOMIC DNA]</scope>
    <source>
        <strain evidence="2 3">DSM 100968</strain>
    </source>
</reference>
<dbReference type="Proteomes" id="UP000823201">
    <property type="component" value="Unassembled WGS sequence"/>
</dbReference>
<feature type="region of interest" description="Disordered" evidence="1">
    <location>
        <begin position="1"/>
        <end position="37"/>
    </location>
</feature>
<name>A0ABS2Q9Y5_9BACL</name>
<comment type="caution">
    <text evidence="2">The sequence shown here is derived from an EMBL/GenBank/DDBJ whole genome shotgun (WGS) entry which is preliminary data.</text>
</comment>
<dbReference type="EMBL" id="JAFBEV010000019">
    <property type="protein sequence ID" value="MBM7658607.1"/>
    <property type="molecule type" value="Genomic_DNA"/>
</dbReference>
<proteinExistence type="predicted"/>
<evidence type="ECO:0000256" key="1">
    <source>
        <dbReference type="SAM" id="MobiDB-lite"/>
    </source>
</evidence>
<feature type="compositionally biased region" description="Basic and acidic residues" evidence="1">
    <location>
        <begin position="1"/>
        <end position="21"/>
    </location>
</feature>
<protein>
    <submittedName>
        <fullName evidence="2">Uncharacterized protein</fullName>
    </submittedName>
</protein>
<accession>A0ABS2Q9Y5</accession>
<organism evidence="2 3">
    <name type="scientific">Sporolactobacillus spathodeae</name>
    <dbReference type="NCBI Taxonomy" id="1465502"/>
    <lineage>
        <taxon>Bacteria</taxon>
        <taxon>Bacillati</taxon>
        <taxon>Bacillota</taxon>
        <taxon>Bacilli</taxon>
        <taxon>Bacillales</taxon>
        <taxon>Sporolactobacillaceae</taxon>
        <taxon>Sporolactobacillus</taxon>
    </lineage>
</organism>
<feature type="compositionally biased region" description="Polar residues" evidence="1">
    <location>
        <begin position="28"/>
        <end position="37"/>
    </location>
</feature>
<gene>
    <name evidence="2" type="ORF">JOC27_002060</name>
</gene>
<evidence type="ECO:0000313" key="3">
    <source>
        <dbReference type="Proteomes" id="UP000823201"/>
    </source>
</evidence>